<dbReference type="PROSITE" id="PS50292">
    <property type="entry name" value="PEROXIDASE_3"/>
    <property type="match status" value="1"/>
</dbReference>
<gene>
    <name evidence="4" type="ORF">CSC81_17675</name>
</gene>
<protein>
    <submittedName>
        <fullName evidence="4">Peroxidase</fullName>
    </submittedName>
</protein>
<feature type="non-terminal residue" evidence="4">
    <location>
        <position position="119"/>
    </location>
</feature>
<evidence type="ECO:0000313" key="5">
    <source>
        <dbReference type="Proteomes" id="UP000222163"/>
    </source>
</evidence>
<evidence type="ECO:0000313" key="4">
    <source>
        <dbReference type="EMBL" id="PHN95945.1"/>
    </source>
</evidence>
<proteinExistence type="predicted"/>
<dbReference type="GO" id="GO:0020037">
    <property type="term" value="F:heme binding"/>
    <property type="evidence" value="ECO:0007669"/>
    <property type="project" value="InterPro"/>
</dbReference>
<comment type="caution">
    <text evidence="4">The sequence shown here is derived from an EMBL/GenBank/DDBJ whole genome shotgun (WGS) entry which is preliminary data.</text>
</comment>
<dbReference type="PANTHER" id="PTHR11475:SF4">
    <property type="entry name" value="CHORION PEROXIDASE"/>
    <property type="match status" value="1"/>
</dbReference>
<dbReference type="SUPFAM" id="SSF48113">
    <property type="entry name" value="Heme-dependent peroxidases"/>
    <property type="match status" value="1"/>
</dbReference>
<dbReference type="PANTHER" id="PTHR11475">
    <property type="entry name" value="OXIDASE/PEROXIDASE"/>
    <property type="match status" value="1"/>
</dbReference>
<keyword evidence="4" id="KW-0560">Oxidoreductase</keyword>
<keyword evidence="3" id="KW-0325">Glycoprotein</keyword>
<organism evidence="4 5">
    <name type="scientific">Tenacibaculum discolor</name>
    <dbReference type="NCBI Taxonomy" id="361581"/>
    <lineage>
        <taxon>Bacteria</taxon>
        <taxon>Pseudomonadati</taxon>
        <taxon>Bacteroidota</taxon>
        <taxon>Flavobacteriia</taxon>
        <taxon>Flavobacteriales</taxon>
        <taxon>Flavobacteriaceae</taxon>
        <taxon>Tenacibaculum</taxon>
    </lineage>
</organism>
<dbReference type="InterPro" id="IPR019791">
    <property type="entry name" value="Haem_peroxidase_animal"/>
</dbReference>
<dbReference type="InterPro" id="IPR037120">
    <property type="entry name" value="Haem_peroxidase_sf_animal"/>
</dbReference>
<sequence length="119" mass="13359">MKVTSELRNFLFGLPGQGGLDLVALNIQRGRDHGVPSYNDMRDQFGLVRRQSFSEVTSNTELQHVLETTYDSVGDIDLFTGGLAEDPVADEGSQLGPLFRAMVTEQFEALRDGDRFWYQ</sequence>
<dbReference type="GO" id="GO:0004601">
    <property type="term" value="F:peroxidase activity"/>
    <property type="evidence" value="ECO:0007669"/>
    <property type="project" value="UniProtKB-KW"/>
</dbReference>
<comment type="subcellular location">
    <subcellularLocation>
        <location evidence="1">Secreted</location>
    </subcellularLocation>
</comment>
<evidence type="ECO:0000256" key="1">
    <source>
        <dbReference type="ARBA" id="ARBA00004613"/>
    </source>
</evidence>
<keyword evidence="4" id="KW-0575">Peroxidase</keyword>
<keyword evidence="2" id="KW-0964">Secreted</keyword>
<dbReference type="Gene3D" id="1.10.640.10">
    <property type="entry name" value="Haem peroxidase domain superfamily, animal type"/>
    <property type="match status" value="1"/>
</dbReference>
<dbReference type="Pfam" id="PF03098">
    <property type="entry name" value="An_peroxidase"/>
    <property type="match status" value="1"/>
</dbReference>
<reference evidence="4 5" key="1">
    <citation type="journal article" date="2016" name="Nat. Commun.">
        <title>Microbial interactions lead to rapid micro-scale successions on model marine particles.</title>
        <authorList>
            <person name="Datta M.S."/>
            <person name="Sliwerska E."/>
            <person name="Gore J."/>
            <person name="Polz M.F."/>
            <person name="Cordero O.X."/>
        </authorList>
    </citation>
    <scope>NUCLEOTIDE SEQUENCE [LARGE SCALE GENOMIC DNA]</scope>
    <source>
        <strain evidence="4 5">4G03</strain>
    </source>
</reference>
<evidence type="ECO:0000256" key="3">
    <source>
        <dbReference type="ARBA" id="ARBA00023180"/>
    </source>
</evidence>
<dbReference type="Proteomes" id="UP000222163">
    <property type="component" value="Unassembled WGS sequence"/>
</dbReference>
<dbReference type="GO" id="GO:0006979">
    <property type="term" value="P:response to oxidative stress"/>
    <property type="evidence" value="ECO:0007669"/>
    <property type="project" value="InterPro"/>
</dbReference>
<accession>A0A2G1BQU5</accession>
<dbReference type="EMBL" id="PDUU01000784">
    <property type="protein sequence ID" value="PHN95945.1"/>
    <property type="molecule type" value="Genomic_DNA"/>
</dbReference>
<dbReference type="InterPro" id="IPR010255">
    <property type="entry name" value="Haem_peroxidase_sf"/>
</dbReference>
<dbReference type="GO" id="GO:0005576">
    <property type="term" value="C:extracellular region"/>
    <property type="evidence" value="ECO:0007669"/>
    <property type="project" value="UniProtKB-SubCell"/>
</dbReference>
<evidence type="ECO:0000256" key="2">
    <source>
        <dbReference type="ARBA" id="ARBA00022525"/>
    </source>
</evidence>
<dbReference type="AlphaFoldDB" id="A0A2G1BQU5"/>
<name>A0A2G1BQU5_9FLAO</name>